<evidence type="ECO:0000313" key="2">
    <source>
        <dbReference type="Proteomes" id="UP001482620"/>
    </source>
</evidence>
<organism evidence="1 2">
    <name type="scientific">Ilyodon furcidens</name>
    <name type="common">goldbreast splitfin</name>
    <dbReference type="NCBI Taxonomy" id="33524"/>
    <lineage>
        <taxon>Eukaryota</taxon>
        <taxon>Metazoa</taxon>
        <taxon>Chordata</taxon>
        <taxon>Craniata</taxon>
        <taxon>Vertebrata</taxon>
        <taxon>Euteleostomi</taxon>
        <taxon>Actinopterygii</taxon>
        <taxon>Neopterygii</taxon>
        <taxon>Teleostei</taxon>
        <taxon>Neoteleostei</taxon>
        <taxon>Acanthomorphata</taxon>
        <taxon>Ovalentaria</taxon>
        <taxon>Atherinomorphae</taxon>
        <taxon>Cyprinodontiformes</taxon>
        <taxon>Goodeidae</taxon>
        <taxon>Ilyodon</taxon>
    </lineage>
</organism>
<dbReference type="Proteomes" id="UP001482620">
    <property type="component" value="Unassembled WGS sequence"/>
</dbReference>
<protein>
    <submittedName>
        <fullName evidence="1">Uncharacterized protein</fullName>
    </submittedName>
</protein>
<reference evidence="1 2" key="1">
    <citation type="submission" date="2021-06" db="EMBL/GenBank/DDBJ databases">
        <authorList>
            <person name="Palmer J.M."/>
        </authorList>
    </citation>
    <scope>NUCLEOTIDE SEQUENCE [LARGE SCALE GENOMIC DNA]</scope>
    <source>
        <strain evidence="2">if_2019</strain>
        <tissue evidence="1">Muscle</tissue>
    </source>
</reference>
<comment type="caution">
    <text evidence="1">The sequence shown here is derived from an EMBL/GenBank/DDBJ whole genome shotgun (WGS) entry which is preliminary data.</text>
</comment>
<proteinExistence type="predicted"/>
<accession>A0ABV0T6M2</accession>
<dbReference type="EMBL" id="JAHRIQ010023852">
    <property type="protein sequence ID" value="MEQ2228510.1"/>
    <property type="molecule type" value="Genomic_DNA"/>
</dbReference>
<dbReference type="PROSITE" id="PS51257">
    <property type="entry name" value="PROKAR_LIPOPROTEIN"/>
    <property type="match status" value="1"/>
</dbReference>
<sequence length="146" mass="16604">MQNKVTEDTQRLLQQCLHGLCSCLVTGCIFKNFSGLYTVHDGIQYTVLVFHQAWHLASWPKSSILVSFDQSTLFPMFALHPTLRGEKWAADDFLSAFCHSSIRTALWKAQGMSILSRVFHLSNGFLQLFQSYKSLLTPDGLYLLNK</sequence>
<evidence type="ECO:0000313" key="1">
    <source>
        <dbReference type="EMBL" id="MEQ2228510.1"/>
    </source>
</evidence>
<keyword evidence="2" id="KW-1185">Reference proteome</keyword>
<gene>
    <name evidence="1" type="ORF">ILYODFUR_009678</name>
</gene>
<name>A0ABV0T6M2_9TELE</name>